<dbReference type="SUPFAM" id="SSF55486">
    <property type="entry name" value="Metalloproteases ('zincins'), catalytic domain"/>
    <property type="match status" value="1"/>
</dbReference>
<name>A0A1Y1X0U6_9FUNG</name>
<reference evidence="10 11" key="2">
    <citation type="submission" date="2016-08" db="EMBL/GenBank/DDBJ databases">
        <title>Pervasive Adenine N6-methylation of Active Genes in Fungi.</title>
        <authorList>
            <consortium name="DOE Joint Genome Institute"/>
            <person name="Mondo S.J."/>
            <person name="Dannebaum R.O."/>
            <person name="Kuo R.C."/>
            <person name="Labutti K."/>
            <person name="Haridas S."/>
            <person name="Kuo A."/>
            <person name="Salamov A."/>
            <person name="Ahrendt S.R."/>
            <person name="Lipzen A."/>
            <person name="Sullivan W."/>
            <person name="Andreopoulos W.B."/>
            <person name="Clum A."/>
            <person name="Lindquist E."/>
            <person name="Daum C."/>
            <person name="Ramamoorthy G.K."/>
            <person name="Gryganskyi A."/>
            <person name="Culley D."/>
            <person name="Magnuson J.K."/>
            <person name="James T.Y."/>
            <person name="O'Malley M.A."/>
            <person name="Stajich J.E."/>
            <person name="Spatafora J.W."/>
            <person name="Visel A."/>
            <person name="Grigoriev I.V."/>
        </authorList>
    </citation>
    <scope>NUCLEOTIDE SEQUENCE [LARGE SCALE GENOMIC DNA]</scope>
    <source>
        <strain evidence="10 11">S4</strain>
    </source>
</reference>
<evidence type="ECO:0000256" key="1">
    <source>
        <dbReference type="ARBA" id="ARBA00001947"/>
    </source>
</evidence>
<keyword evidence="11" id="KW-1185">Reference proteome</keyword>
<dbReference type="GO" id="GO:0046872">
    <property type="term" value="F:metal ion binding"/>
    <property type="evidence" value="ECO:0007669"/>
    <property type="project" value="UniProtKB-KW"/>
</dbReference>
<dbReference type="GO" id="GO:0004222">
    <property type="term" value="F:metalloendopeptidase activity"/>
    <property type="evidence" value="ECO:0007669"/>
    <property type="project" value="InterPro"/>
</dbReference>
<evidence type="ECO:0000256" key="6">
    <source>
        <dbReference type="ARBA" id="ARBA00022833"/>
    </source>
</evidence>
<feature type="domain" description="Peptidase M13 C-terminal" evidence="8">
    <location>
        <begin position="137"/>
        <end position="337"/>
    </location>
</feature>
<comment type="caution">
    <text evidence="10">The sequence shown here is derived from an EMBL/GenBank/DDBJ whole genome shotgun (WGS) entry which is preliminary data.</text>
</comment>
<dbReference type="InterPro" id="IPR024079">
    <property type="entry name" value="MetalloPept_cat_dom_sf"/>
</dbReference>
<dbReference type="Proteomes" id="UP000193944">
    <property type="component" value="Unassembled WGS sequence"/>
</dbReference>
<reference evidence="10 11" key="1">
    <citation type="submission" date="2016-08" db="EMBL/GenBank/DDBJ databases">
        <title>A Parts List for Fungal Cellulosomes Revealed by Comparative Genomics.</title>
        <authorList>
            <consortium name="DOE Joint Genome Institute"/>
            <person name="Haitjema C.H."/>
            <person name="Gilmore S.P."/>
            <person name="Henske J.K."/>
            <person name="Solomon K.V."/>
            <person name="De Groot R."/>
            <person name="Kuo A."/>
            <person name="Mondo S.J."/>
            <person name="Salamov A.A."/>
            <person name="Labutti K."/>
            <person name="Zhao Z."/>
            <person name="Chiniquy J."/>
            <person name="Barry K."/>
            <person name="Brewer H.M."/>
            <person name="Purvine S.O."/>
            <person name="Wright A.T."/>
            <person name="Boxma B."/>
            <person name="Van Alen T."/>
            <person name="Hackstein J.H."/>
            <person name="Baker S.E."/>
            <person name="Grigoriev I.V."/>
            <person name="O'Malley M.A."/>
        </authorList>
    </citation>
    <scope>NUCLEOTIDE SEQUENCE [LARGE SCALE GENOMIC DNA]</scope>
    <source>
        <strain evidence="10 11">S4</strain>
    </source>
</reference>
<dbReference type="InterPro" id="IPR008753">
    <property type="entry name" value="Peptidase_M13_N"/>
</dbReference>
<dbReference type="PROSITE" id="PS51885">
    <property type="entry name" value="NEPRILYSIN"/>
    <property type="match status" value="1"/>
</dbReference>
<evidence type="ECO:0000256" key="5">
    <source>
        <dbReference type="ARBA" id="ARBA00022801"/>
    </source>
</evidence>
<dbReference type="InterPro" id="IPR018497">
    <property type="entry name" value="Peptidase_M13_C"/>
</dbReference>
<evidence type="ECO:0000259" key="9">
    <source>
        <dbReference type="Pfam" id="PF05649"/>
    </source>
</evidence>
<keyword evidence="3" id="KW-0645">Protease</keyword>
<dbReference type="EMBL" id="MCFG01000183">
    <property type="protein sequence ID" value="ORX79228.1"/>
    <property type="molecule type" value="Genomic_DNA"/>
</dbReference>
<protein>
    <submittedName>
        <fullName evidence="10">Zincin</fullName>
    </submittedName>
</protein>
<evidence type="ECO:0000256" key="4">
    <source>
        <dbReference type="ARBA" id="ARBA00022723"/>
    </source>
</evidence>
<evidence type="ECO:0000256" key="3">
    <source>
        <dbReference type="ARBA" id="ARBA00022670"/>
    </source>
</evidence>
<dbReference type="InterPro" id="IPR042089">
    <property type="entry name" value="Peptidase_M13_dom_2"/>
</dbReference>
<keyword evidence="4" id="KW-0479">Metal-binding</keyword>
<keyword evidence="6" id="KW-0862">Zinc</keyword>
<dbReference type="OrthoDB" id="6475849at2759"/>
<keyword evidence="7" id="KW-0482">Metalloprotease</keyword>
<dbReference type="Gene3D" id="1.10.1380.10">
    <property type="entry name" value="Neutral endopeptidase , domain2"/>
    <property type="match status" value="1"/>
</dbReference>
<dbReference type="GO" id="GO:0016485">
    <property type="term" value="P:protein processing"/>
    <property type="evidence" value="ECO:0007669"/>
    <property type="project" value="TreeGrafter"/>
</dbReference>
<keyword evidence="5" id="KW-0378">Hydrolase</keyword>
<dbReference type="PRINTS" id="PR00786">
    <property type="entry name" value="NEPRILYSIN"/>
</dbReference>
<evidence type="ECO:0000313" key="11">
    <source>
        <dbReference type="Proteomes" id="UP000193944"/>
    </source>
</evidence>
<evidence type="ECO:0000256" key="2">
    <source>
        <dbReference type="ARBA" id="ARBA00007357"/>
    </source>
</evidence>
<comment type="cofactor">
    <cofactor evidence="1">
        <name>Zn(2+)</name>
        <dbReference type="ChEBI" id="CHEBI:29105"/>
    </cofactor>
</comment>
<evidence type="ECO:0000313" key="10">
    <source>
        <dbReference type="EMBL" id="ORX79228.1"/>
    </source>
</evidence>
<sequence length="339" mass="39619">PRTQICLKTTNNVMAEAVGKLYVDKYFTPDKKQYSEKVIEYIKQSMINRIPQVEWLDDETIEYAYKKVSAMTETIGYNEKIMNPEYLYEKYEKQGVDENDYITTIINYYKYSNKKTLKYAVSNLSEIDMDIPPQIVNAYYNFYQNSMTVLAGILQPPFFSSEYPDYINYGGIGSIIGHELTHAFDNTGKNFDMNGKSFNWWTENDLEEYEELTKCFIDQYVFIYKTLNENIADNGGLARAYESWKQSLKEDPETVKKQNQKLPGLTKYTPDQLFFILYGYMWCMNVDDPSTIDYMLSIDVHSEGNVRVNGVITNSNYFAKAFNCPLNSKMNPEKKCVIW</sequence>
<organism evidence="10 11">
    <name type="scientific">Anaeromyces robustus</name>
    <dbReference type="NCBI Taxonomy" id="1754192"/>
    <lineage>
        <taxon>Eukaryota</taxon>
        <taxon>Fungi</taxon>
        <taxon>Fungi incertae sedis</taxon>
        <taxon>Chytridiomycota</taxon>
        <taxon>Chytridiomycota incertae sedis</taxon>
        <taxon>Neocallimastigomycetes</taxon>
        <taxon>Neocallimastigales</taxon>
        <taxon>Neocallimastigaceae</taxon>
        <taxon>Anaeromyces</taxon>
    </lineage>
</organism>
<feature type="non-terminal residue" evidence="10">
    <location>
        <position position="1"/>
    </location>
</feature>
<feature type="domain" description="Peptidase M13 N-terminal" evidence="9">
    <location>
        <begin position="1"/>
        <end position="77"/>
    </location>
</feature>
<dbReference type="Gene3D" id="3.40.390.10">
    <property type="entry name" value="Collagenase (Catalytic Domain)"/>
    <property type="match status" value="1"/>
</dbReference>
<dbReference type="STRING" id="1754192.A0A1Y1X0U6"/>
<dbReference type="PANTHER" id="PTHR11733">
    <property type="entry name" value="ZINC METALLOPROTEASE FAMILY M13 NEPRILYSIN-RELATED"/>
    <property type="match status" value="1"/>
</dbReference>
<evidence type="ECO:0000259" key="8">
    <source>
        <dbReference type="Pfam" id="PF01431"/>
    </source>
</evidence>
<dbReference type="Pfam" id="PF05649">
    <property type="entry name" value="Peptidase_M13_N"/>
    <property type="match status" value="1"/>
</dbReference>
<dbReference type="PANTHER" id="PTHR11733:SF167">
    <property type="entry name" value="FI17812P1-RELATED"/>
    <property type="match status" value="1"/>
</dbReference>
<evidence type="ECO:0000256" key="7">
    <source>
        <dbReference type="ARBA" id="ARBA00023049"/>
    </source>
</evidence>
<accession>A0A1Y1X0U6</accession>
<dbReference type="GO" id="GO:0005886">
    <property type="term" value="C:plasma membrane"/>
    <property type="evidence" value="ECO:0007669"/>
    <property type="project" value="TreeGrafter"/>
</dbReference>
<dbReference type="CDD" id="cd08662">
    <property type="entry name" value="M13"/>
    <property type="match status" value="1"/>
</dbReference>
<dbReference type="InterPro" id="IPR000718">
    <property type="entry name" value="Peptidase_M13"/>
</dbReference>
<gene>
    <name evidence="10" type="ORF">BCR32DRAFT_205976</name>
</gene>
<dbReference type="Pfam" id="PF01431">
    <property type="entry name" value="Peptidase_M13"/>
    <property type="match status" value="1"/>
</dbReference>
<proteinExistence type="inferred from homology"/>
<dbReference type="AlphaFoldDB" id="A0A1Y1X0U6"/>
<comment type="similarity">
    <text evidence="2">Belongs to the peptidase M13 family.</text>
</comment>